<accession>A0ABX8LD32</accession>
<dbReference type="Pfam" id="PF13689">
    <property type="entry name" value="DUF4154"/>
    <property type="match status" value="1"/>
</dbReference>
<organism evidence="2 3">
    <name type="scientific">Geomonas subterranea</name>
    <dbReference type="NCBI Taxonomy" id="2847989"/>
    <lineage>
        <taxon>Bacteria</taxon>
        <taxon>Pseudomonadati</taxon>
        <taxon>Thermodesulfobacteriota</taxon>
        <taxon>Desulfuromonadia</taxon>
        <taxon>Geobacterales</taxon>
        <taxon>Geobacteraceae</taxon>
        <taxon>Geomonas</taxon>
    </lineage>
</organism>
<dbReference type="Proteomes" id="UP000683559">
    <property type="component" value="Chromosome"/>
</dbReference>
<reference evidence="2 3" key="1">
    <citation type="submission" date="2021-06" db="EMBL/GenBank/DDBJ databases">
        <title>Gemonas diversity in paddy soil.</title>
        <authorList>
            <person name="Liu G."/>
        </authorList>
    </citation>
    <scope>NUCLEOTIDE SEQUENCE [LARGE SCALE GENOMIC DNA]</scope>
    <source>
        <strain evidence="2 3">RG2</strain>
    </source>
</reference>
<dbReference type="EMBL" id="CP077683">
    <property type="protein sequence ID" value="QXE89946.1"/>
    <property type="molecule type" value="Genomic_DNA"/>
</dbReference>
<name>A0ABX8LD32_9BACT</name>
<evidence type="ECO:0000313" key="3">
    <source>
        <dbReference type="Proteomes" id="UP000683559"/>
    </source>
</evidence>
<keyword evidence="1" id="KW-0732">Signal</keyword>
<gene>
    <name evidence="2" type="ORF">KP001_16165</name>
</gene>
<feature type="signal peptide" evidence="1">
    <location>
        <begin position="1"/>
        <end position="34"/>
    </location>
</feature>
<sequence>MPMPAMPRTRRCRPGLMLPLLLCLLLGRTSPLGAEAPQEYQVKGAMVFNMAKYIDWPADSFSGSGAPLVVCSLGRGPFAGALEQYRGKTVLGHPLHVKRVQPGEELGECHLLVVSGVEKRYLAGILDHARKRSLLTVSDVPDFARLGGIIGLVDIEGKVRFEINVKAAQQARFKISSQLLKLARIVREGD</sequence>
<feature type="chain" id="PRO_5046445095" evidence="1">
    <location>
        <begin position="35"/>
        <end position="190"/>
    </location>
</feature>
<keyword evidence="3" id="KW-1185">Reference proteome</keyword>
<evidence type="ECO:0000313" key="2">
    <source>
        <dbReference type="EMBL" id="QXE89946.1"/>
    </source>
</evidence>
<proteinExistence type="predicted"/>
<protein>
    <submittedName>
        <fullName evidence="2">YfiR family protein</fullName>
    </submittedName>
</protein>
<dbReference type="InterPro" id="IPR025293">
    <property type="entry name" value="YfiR/HmsC-like"/>
</dbReference>
<evidence type="ECO:0000256" key="1">
    <source>
        <dbReference type="SAM" id="SignalP"/>
    </source>
</evidence>